<keyword evidence="1" id="KW-0472">Membrane</keyword>
<feature type="transmembrane region" description="Helical" evidence="1">
    <location>
        <begin position="119"/>
        <end position="139"/>
    </location>
</feature>
<gene>
    <name evidence="3" type="ORF">ARMSODRAFT_982204</name>
</gene>
<organism evidence="3 4">
    <name type="scientific">Armillaria solidipes</name>
    <dbReference type="NCBI Taxonomy" id="1076256"/>
    <lineage>
        <taxon>Eukaryota</taxon>
        <taxon>Fungi</taxon>
        <taxon>Dikarya</taxon>
        <taxon>Basidiomycota</taxon>
        <taxon>Agaricomycotina</taxon>
        <taxon>Agaricomycetes</taxon>
        <taxon>Agaricomycetidae</taxon>
        <taxon>Agaricales</taxon>
        <taxon>Marasmiineae</taxon>
        <taxon>Physalacriaceae</taxon>
        <taxon>Armillaria</taxon>
    </lineage>
</organism>
<dbReference type="EMBL" id="KZ293485">
    <property type="protein sequence ID" value="PBK60537.1"/>
    <property type="molecule type" value="Genomic_DNA"/>
</dbReference>
<accession>A0A2H3B7G8</accession>
<proteinExistence type="predicted"/>
<name>A0A2H3B7G8_9AGAR</name>
<evidence type="ECO:0000313" key="4">
    <source>
        <dbReference type="Proteomes" id="UP000218334"/>
    </source>
</evidence>
<evidence type="ECO:0000259" key="2">
    <source>
        <dbReference type="Pfam" id="PF20151"/>
    </source>
</evidence>
<dbReference type="InterPro" id="IPR045340">
    <property type="entry name" value="DUF6533"/>
</dbReference>
<evidence type="ECO:0000313" key="3">
    <source>
        <dbReference type="EMBL" id="PBK60537.1"/>
    </source>
</evidence>
<evidence type="ECO:0000256" key="1">
    <source>
        <dbReference type="SAM" id="Phobius"/>
    </source>
</evidence>
<keyword evidence="4" id="KW-1185">Reference proteome</keyword>
<feature type="transmembrane region" description="Helical" evidence="1">
    <location>
        <begin position="228"/>
        <end position="248"/>
    </location>
</feature>
<dbReference type="Proteomes" id="UP000218334">
    <property type="component" value="Unassembled WGS sequence"/>
</dbReference>
<protein>
    <recommendedName>
        <fullName evidence="2">DUF6533 domain-containing protein</fullName>
    </recommendedName>
</protein>
<reference evidence="4" key="1">
    <citation type="journal article" date="2017" name="Nat. Ecol. Evol.">
        <title>Genome expansion and lineage-specific genetic innovations in the forest pathogenic fungi Armillaria.</title>
        <authorList>
            <person name="Sipos G."/>
            <person name="Prasanna A.N."/>
            <person name="Walter M.C."/>
            <person name="O'Connor E."/>
            <person name="Balint B."/>
            <person name="Krizsan K."/>
            <person name="Kiss B."/>
            <person name="Hess J."/>
            <person name="Varga T."/>
            <person name="Slot J."/>
            <person name="Riley R."/>
            <person name="Boka B."/>
            <person name="Rigling D."/>
            <person name="Barry K."/>
            <person name="Lee J."/>
            <person name="Mihaltcheva S."/>
            <person name="LaButti K."/>
            <person name="Lipzen A."/>
            <person name="Waldron R."/>
            <person name="Moloney N.M."/>
            <person name="Sperisen C."/>
            <person name="Kredics L."/>
            <person name="Vagvoelgyi C."/>
            <person name="Patrignani A."/>
            <person name="Fitzpatrick D."/>
            <person name="Nagy I."/>
            <person name="Doyle S."/>
            <person name="Anderson J.B."/>
            <person name="Grigoriev I.V."/>
            <person name="Gueldener U."/>
            <person name="Muensterkoetter M."/>
            <person name="Nagy L.G."/>
        </authorList>
    </citation>
    <scope>NUCLEOTIDE SEQUENCE [LARGE SCALE GENOMIC DNA]</scope>
    <source>
        <strain evidence="4">28-4</strain>
    </source>
</reference>
<keyword evidence="1" id="KW-1133">Transmembrane helix</keyword>
<dbReference type="AlphaFoldDB" id="A0A2H3B7G8"/>
<dbReference type="Pfam" id="PF20151">
    <property type="entry name" value="DUF6533"/>
    <property type="match status" value="1"/>
</dbReference>
<sequence length="305" mass="34507">MATPLLERIDEILASLAQNAPYTGKTFLLWEYLINIDDEVDLFWFSKLSWIKCLFFVNRYLTIALRVWDILCSEFFVISDIEPGLSTVVIAHYGETTCGSVASYPLRYLCSLGLKSDSIVYVTIQILVMESILVLRVWAMLGRKKNVLVSFSILLFVNVAATLSMNLYLNDLSTISPLIMTLFNWLPMLIFELILFLTAAIYGVRGVKSTKILAEMRQNFGPKPIMNLLLRDSVFYFVIVLCCVPILILVDNKSGLSLMSVTITRMLLRLRKRAKADLNMPLSQDMELESFQVANPVEVSVASDA</sequence>
<feature type="transmembrane region" description="Helical" evidence="1">
    <location>
        <begin position="146"/>
        <end position="165"/>
    </location>
</feature>
<keyword evidence="1" id="KW-0812">Transmembrane</keyword>
<feature type="domain" description="DUF6533" evidence="2">
    <location>
        <begin position="26"/>
        <end position="64"/>
    </location>
</feature>
<feature type="transmembrane region" description="Helical" evidence="1">
    <location>
        <begin position="185"/>
        <end position="207"/>
    </location>
</feature>